<dbReference type="EMBL" id="BAAAUH010000028">
    <property type="protein sequence ID" value="GAA3185657.1"/>
    <property type="molecule type" value="Genomic_DNA"/>
</dbReference>
<accession>A0ABP6PQP9</accession>
<keyword evidence="3" id="KW-1185">Reference proteome</keyword>
<evidence type="ECO:0000313" key="2">
    <source>
        <dbReference type="EMBL" id="GAA3185657.1"/>
    </source>
</evidence>
<proteinExistence type="predicted"/>
<dbReference type="Gene3D" id="3.40.30.120">
    <property type="match status" value="1"/>
</dbReference>
<gene>
    <name evidence="2" type="ORF">GCM10010451_38650</name>
</gene>
<name>A0ABP6PQP9_9ACTN</name>
<sequence length="111" mass="11374">MEGAPRLRGAPRPGDRLPDATVSVGGPPLRLHGLLARPGVHLLLQSDADSLPDAVLGPHVTVVRLTNSPGRGVVAVRPDAHVGFRCGTADAAGLSDWLSLIGQAASPPNRS</sequence>
<reference evidence="3" key="1">
    <citation type="journal article" date="2019" name="Int. J. Syst. Evol. Microbiol.">
        <title>The Global Catalogue of Microorganisms (GCM) 10K type strain sequencing project: providing services to taxonomists for standard genome sequencing and annotation.</title>
        <authorList>
            <consortium name="The Broad Institute Genomics Platform"/>
            <consortium name="The Broad Institute Genome Sequencing Center for Infectious Disease"/>
            <person name="Wu L."/>
            <person name="Ma J."/>
        </authorList>
    </citation>
    <scope>NUCLEOTIDE SEQUENCE [LARGE SCALE GENOMIC DNA]</scope>
    <source>
        <strain evidence="3">JCM 9095</strain>
    </source>
</reference>
<protein>
    <recommendedName>
        <fullName evidence="4">PilZ domain-containing protein</fullName>
    </recommendedName>
</protein>
<evidence type="ECO:0008006" key="4">
    <source>
        <dbReference type="Google" id="ProtNLM"/>
    </source>
</evidence>
<evidence type="ECO:0000256" key="1">
    <source>
        <dbReference type="SAM" id="MobiDB-lite"/>
    </source>
</evidence>
<dbReference type="Pfam" id="PF21274">
    <property type="entry name" value="Rng_hyd_C"/>
    <property type="match status" value="1"/>
</dbReference>
<dbReference type="RefSeq" id="WP_325123603.1">
    <property type="nucleotide sequence ID" value="NZ_BAAAUH010000028.1"/>
</dbReference>
<feature type="region of interest" description="Disordered" evidence="1">
    <location>
        <begin position="1"/>
        <end position="21"/>
    </location>
</feature>
<evidence type="ECO:0000313" key="3">
    <source>
        <dbReference type="Proteomes" id="UP001501866"/>
    </source>
</evidence>
<organism evidence="2 3">
    <name type="scientific">Streptomyces virens</name>
    <dbReference type="NCBI Taxonomy" id="285572"/>
    <lineage>
        <taxon>Bacteria</taxon>
        <taxon>Bacillati</taxon>
        <taxon>Actinomycetota</taxon>
        <taxon>Actinomycetes</taxon>
        <taxon>Kitasatosporales</taxon>
        <taxon>Streptomycetaceae</taxon>
        <taxon>Streptomyces</taxon>
    </lineage>
</organism>
<dbReference type="Proteomes" id="UP001501866">
    <property type="component" value="Unassembled WGS sequence"/>
</dbReference>
<comment type="caution">
    <text evidence="2">The sequence shown here is derived from an EMBL/GenBank/DDBJ whole genome shotgun (WGS) entry which is preliminary data.</text>
</comment>